<evidence type="ECO:0000313" key="5">
    <source>
        <dbReference type="Proteomes" id="UP000712600"/>
    </source>
</evidence>
<feature type="compositionally biased region" description="Low complexity" evidence="2">
    <location>
        <begin position="30"/>
        <end position="40"/>
    </location>
</feature>
<dbReference type="InterPro" id="IPR013087">
    <property type="entry name" value="Znf_C2H2_type"/>
</dbReference>
<organism evidence="4 5">
    <name type="scientific">Brassica cretica</name>
    <name type="common">Mustard</name>
    <dbReference type="NCBI Taxonomy" id="69181"/>
    <lineage>
        <taxon>Eukaryota</taxon>
        <taxon>Viridiplantae</taxon>
        <taxon>Streptophyta</taxon>
        <taxon>Embryophyta</taxon>
        <taxon>Tracheophyta</taxon>
        <taxon>Spermatophyta</taxon>
        <taxon>Magnoliopsida</taxon>
        <taxon>eudicotyledons</taxon>
        <taxon>Gunneridae</taxon>
        <taxon>Pentapetalae</taxon>
        <taxon>rosids</taxon>
        <taxon>malvids</taxon>
        <taxon>Brassicales</taxon>
        <taxon>Brassicaceae</taxon>
        <taxon>Brassiceae</taxon>
        <taxon>Brassica</taxon>
    </lineage>
</organism>
<evidence type="ECO:0000313" key="4">
    <source>
        <dbReference type="EMBL" id="KAF3502233.1"/>
    </source>
</evidence>
<feature type="region of interest" description="Disordered" evidence="2">
    <location>
        <begin position="381"/>
        <end position="407"/>
    </location>
</feature>
<reference evidence="4" key="1">
    <citation type="submission" date="2019-12" db="EMBL/GenBank/DDBJ databases">
        <title>Genome sequencing and annotation of Brassica cretica.</title>
        <authorList>
            <person name="Studholme D.J."/>
            <person name="Sarris P."/>
        </authorList>
    </citation>
    <scope>NUCLEOTIDE SEQUENCE</scope>
    <source>
        <strain evidence="4">PFS-109/04</strain>
        <tissue evidence="4">Leaf</tissue>
    </source>
</reference>
<keyword evidence="1" id="KW-0862">Zinc</keyword>
<name>A0A8S9NMH5_BRACR</name>
<dbReference type="InterPro" id="IPR036236">
    <property type="entry name" value="Znf_C2H2_sf"/>
</dbReference>
<dbReference type="InterPro" id="IPR045320">
    <property type="entry name" value="JAGGED/SL1-like"/>
</dbReference>
<dbReference type="SUPFAM" id="SSF57667">
    <property type="entry name" value="beta-beta-alpha zinc fingers"/>
    <property type="match status" value="1"/>
</dbReference>
<protein>
    <recommendedName>
        <fullName evidence="3">C2H2-type domain-containing protein</fullName>
    </recommendedName>
</protein>
<feature type="compositionally biased region" description="Polar residues" evidence="2">
    <location>
        <begin position="63"/>
        <end position="75"/>
    </location>
</feature>
<sequence length="407" mass="43414">MSSSSSSVVQPKTCNEIIVAVEQSMEKAAESQVVSSASSPAPQPEKCNDVTVAVEESIEKATENQAVSSAGSSAAPQPEKSNDVTVAVEEAKEMAAENQVVSSAGSSAAPPQPNDIIVAVEGDKEMATENQIVPYTGSPAPQPEQCTDIVIVATENNDPGSERMSENPSLIGSGAVPPGSQILQLYPPRSNKIFTCPTCKKGFPSSQALGGHQNAHKQEREWERKRKNMEQEYPGFAFLNPNIDNPLMFFLGGYSEDALTHENHLGIPLDDAFKRRFARNHPSVNNGFSDMNITAVPRVAPTGFFAGNTSTTNGSSTGGLGPRPPYNSYPPMLPRNFPPFPPPQTNNLPRGLYPQQENVLNEVNFISEIGKGKNIMEIDDNDADADAGADDGPIEGTSKSWGADLSL</sequence>
<keyword evidence="1" id="KW-0863">Zinc-finger</keyword>
<dbReference type="Pfam" id="PF13912">
    <property type="entry name" value="zf-C2H2_6"/>
    <property type="match status" value="1"/>
</dbReference>
<evidence type="ECO:0000256" key="1">
    <source>
        <dbReference type="PROSITE-ProRule" id="PRU00042"/>
    </source>
</evidence>
<evidence type="ECO:0000256" key="2">
    <source>
        <dbReference type="SAM" id="MobiDB-lite"/>
    </source>
</evidence>
<feature type="region of interest" description="Disordered" evidence="2">
    <location>
        <begin position="25"/>
        <end position="84"/>
    </location>
</feature>
<gene>
    <name evidence="4" type="ORF">F2Q69_00039797</name>
</gene>
<accession>A0A8S9NMH5</accession>
<dbReference type="GO" id="GO:0008270">
    <property type="term" value="F:zinc ion binding"/>
    <property type="evidence" value="ECO:0007669"/>
    <property type="project" value="UniProtKB-KW"/>
</dbReference>
<dbReference type="Gene3D" id="3.30.160.60">
    <property type="entry name" value="Classic Zinc Finger"/>
    <property type="match status" value="1"/>
</dbReference>
<evidence type="ECO:0000259" key="3">
    <source>
        <dbReference type="PROSITE" id="PS50157"/>
    </source>
</evidence>
<dbReference type="GO" id="GO:0003700">
    <property type="term" value="F:DNA-binding transcription factor activity"/>
    <property type="evidence" value="ECO:0007669"/>
    <property type="project" value="InterPro"/>
</dbReference>
<feature type="domain" description="C2H2-type" evidence="3">
    <location>
        <begin position="194"/>
        <end position="221"/>
    </location>
</feature>
<keyword evidence="1" id="KW-0479">Metal-binding</keyword>
<proteinExistence type="predicted"/>
<dbReference type="PANTHER" id="PTHR45730">
    <property type="entry name" value="ZINC FINGER PROTEIN JAGGED"/>
    <property type="match status" value="1"/>
</dbReference>
<feature type="compositionally biased region" description="Acidic residues" evidence="2">
    <location>
        <begin position="381"/>
        <end position="393"/>
    </location>
</feature>
<dbReference type="AlphaFoldDB" id="A0A8S9NMH5"/>
<dbReference type="Proteomes" id="UP000712600">
    <property type="component" value="Unassembled WGS sequence"/>
</dbReference>
<dbReference type="PROSITE" id="PS00028">
    <property type="entry name" value="ZINC_FINGER_C2H2_1"/>
    <property type="match status" value="1"/>
</dbReference>
<dbReference type="PANTHER" id="PTHR45730:SF53">
    <property type="entry name" value="C2H2-TYPE DOMAIN-CONTAINING PROTEIN"/>
    <property type="match status" value="1"/>
</dbReference>
<dbReference type="PROSITE" id="PS50157">
    <property type="entry name" value="ZINC_FINGER_C2H2_2"/>
    <property type="match status" value="1"/>
</dbReference>
<comment type="caution">
    <text evidence="4">The sequence shown here is derived from an EMBL/GenBank/DDBJ whole genome shotgun (WGS) entry which is preliminary data.</text>
</comment>
<dbReference type="EMBL" id="QGKX02001621">
    <property type="protein sequence ID" value="KAF3502233.1"/>
    <property type="molecule type" value="Genomic_DNA"/>
</dbReference>